<reference evidence="8 9" key="1">
    <citation type="submission" date="2018-11" db="EMBL/GenBank/DDBJ databases">
        <authorList>
            <person name="Mardanov A.V."/>
            <person name="Ravin N.V."/>
            <person name="Dedysh S.N."/>
        </authorList>
    </citation>
    <scope>NUCLEOTIDE SEQUENCE [LARGE SCALE GENOMIC DNA]</scope>
    <source>
        <strain evidence="8 9">AF10</strain>
    </source>
</reference>
<dbReference type="Gene3D" id="3.50.50.60">
    <property type="entry name" value="FAD/NAD(P)-binding domain"/>
    <property type="match status" value="1"/>
</dbReference>
<evidence type="ECO:0000259" key="7">
    <source>
        <dbReference type="Pfam" id="PF05199"/>
    </source>
</evidence>
<comment type="caution">
    <text evidence="8">The sequence shown here is derived from an EMBL/GenBank/DDBJ whole genome shotgun (WGS) entry which is preliminary data.</text>
</comment>
<sequence length="500" mass="54486">MNSFDVIVIGGGSAGCVLASRLSEESQRSVLLLEAGEAYFPNTYPEPLTNMNGLTSEPRFIWGYQSAPGRPHTIAALAGKLLGGGSAINGAISRRARPSDFSRWQEHGLTEWTWENALQTYKTLENTPSGDDMWHGRSGPWPIRQPQLDKVNPVSRAFVDTAIQAGYKWIDDFNGSDQEGVGLEPRNMENDVRFNAGMTYLKEDVRARTNLTIRGMAQVDRLFFEKNRASEVVLVGGETIKAGCIVLCAGVFGTPAILLRSGVGPKEHLSTLGIKVVADLPVGSRLQEQPMFALGYKLKPDAKVDPPNGSVALWTKSKDATGDELDLQLTAYFQPDVDHTGTPIHILRIWASVVLPRSTGLLRLKSPDPLVTPWIDYNLLADPSDRERQREIIRIARRIAETRPLADWIEQEVAPGALVQSDDDMDSAINASGGIYFHATSTAPMGADPNVSVTDSKGEIHGLSGIFVADASSFPEIVSPPINLTVIMLAERIASGLRFD</sequence>
<dbReference type="AlphaFoldDB" id="A0A4Q0SYG2"/>
<dbReference type="GO" id="GO:0016020">
    <property type="term" value="C:membrane"/>
    <property type="evidence" value="ECO:0007669"/>
    <property type="project" value="TreeGrafter"/>
</dbReference>
<protein>
    <submittedName>
        <fullName evidence="8">Choline dehydrogenase</fullName>
    </submittedName>
</protein>
<feature type="domain" description="Glucose-methanol-choline oxidoreductase N-terminal" evidence="6">
    <location>
        <begin position="4"/>
        <end position="290"/>
    </location>
</feature>
<dbReference type="GO" id="GO:0008812">
    <property type="term" value="F:choline dehydrogenase activity"/>
    <property type="evidence" value="ECO:0007669"/>
    <property type="project" value="TreeGrafter"/>
</dbReference>
<dbReference type="InterPro" id="IPR000172">
    <property type="entry name" value="GMC_OxRdtase_N"/>
</dbReference>
<comment type="cofactor">
    <cofactor evidence="1 5">
        <name>FAD</name>
        <dbReference type="ChEBI" id="CHEBI:57692"/>
    </cofactor>
</comment>
<keyword evidence="3" id="KW-0285">Flavoprotein</keyword>
<dbReference type="InterPro" id="IPR007867">
    <property type="entry name" value="GMC_OxRtase_C"/>
</dbReference>
<dbReference type="OrthoDB" id="9785276at2"/>
<dbReference type="GO" id="GO:0019285">
    <property type="term" value="P:glycine betaine biosynthetic process from choline"/>
    <property type="evidence" value="ECO:0007669"/>
    <property type="project" value="TreeGrafter"/>
</dbReference>
<accession>A0A4Q0SYG2</accession>
<dbReference type="Pfam" id="PF05199">
    <property type="entry name" value="GMC_oxred_C"/>
    <property type="match status" value="1"/>
</dbReference>
<feature type="binding site" evidence="5">
    <location>
        <position position="219"/>
    </location>
    <ligand>
        <name>FAD</name>
        <dbReference type="ChEBI" id="CHEBI:57692"/>
    </ligand>
</feature>
<evidence type="ECO:0000256" key="1">
    <source>
        <dbReference type="ARBA" id="ARBA00001974"/>
    </source>
</evidence>
<name>A0A4Q0SYG2_9BACT</name>
<dbReference type="Pfam" id="PF00732">
    <property type="entry name" value="GMC_oxred_N"/>
    <property type="match status" value="1"/>
</dbReference>
<feature type="domain" description="Glucose-methanol-choline oxidoreductase C-terminal" evidence="7">
    <location>
        <begin position="356"/>
        <end position="490"/>
    </location>
</feature>
<evidence type="ECO:0000313" key="8">
    <source>
        <dbReference type="EMBL" id="RXH55442.1"/>
    </source>
</evidence>
<dbReference type="Proteomes" id="UP000289437">
    <property type="component" value="Unassembled WGS sequence"/>
</dbReference>
<dbReference type="PANTHER" id="PTHR11552">
    <property type="entry name" value="GLUCOSE-METHANOL-CHOLINE GMC OXIDOREDUCTASE"/>
    <property type="match status" value="1"/>
</dbReference>
<dbReference type="PIRSF" id="PIRSF000137">
    <property type="entry name" value="Alcohol_oxidase"/>
    <property type="match status" value="1"/>
</dbReference>
<dbReference type="GO" id="GO:0050660">
    <property type="term" value="F:flavin adenine dinucleotide binding"/>
    <property type="evidence" value="ECO:0007669"/>
    <property type="project" value="InterPro"/>
</dbReference>
<organism evidence="8 9">
    <name type="scientific">Granulicella sibirica</name>
    <dbReference type="NCBI Taxonomy" id="2479048"/>
    <lineage>
        <taxon>Bacteria</taxon>
        <taxon>Pseudomonadati</taxon>
        <taxon>Acidobacteriota</taxon>
        <taxon>Terriglobia</taxon>
        <taxon>Terriglobales</taxon>
        <taxon>Acidobacteriaceae</taxon>
        <taxon>Granulicella</taxon>
    </lineage>
</organism>
<evidence type="ECO:0000259" key="6">
    <source>
        <dbReference type="Pfam" id="PF00732"/>
    </source>
</evidence>
<proteinExistence type="inferred from homology"/>
<dbReference type="InterPro" id="IPR012132">
    <property type="entry name" value="GMC_OxRdtase"/>
</dbReference>
<dbReference type="SUPFAM" id="SSF51905">
    <property type="entry name" value="FAD/NAD(P)-binding domain"/>
    <property type="match status" value="1"/>
</dbReference>
<feature type="binding site" evidence="5">
    <location>
        <position position="436"/>
    </location>
    <ligand>
        <name>substrate</name>
    </ligand>
</feature>
<keyword evidence="9" id="KW-1185">Reference proteome</keyword>
<reference evidence="9" key="2">
    <citation type="submission" date="2019-02" db="EMBL/GenBank/DDBJ databases">
        <title>Granulicella sibirica sp. nov., a psychrotolerant acidobacterium isolated from an organic soil layer in forested tundra, West Siberia.</title>
        <authorList>
            <person name="Oshkin I.Y."/>
            <person name="Kulichevskaya I.S."/>
            <person name="Rijpstra W.I.C."/>
            <person name="Sinninghe Damste J.S."/>
            <person name="Rakitin A.L."/>
            <person name="Ravin N.V."/>
            <person name="Dedysh S.N."/>
        </authorList>
    </citation>
    <scope>NUCLEOTIDE SEQUENCE [LARGE SCALE GENOMIC DNA]</scope>
    <source>
        <strain evidence="9">AF10</strain>
    </source>
</reference>
<evidence type="ECO:0000256" key="3">
    <source>
        <dbReference type="ARBA" id="ARBA00022630"/>
    </source>
</evidence>
<dbReference type="Gene3D" id="3.30.410.40">
    <property type="match status" value="1"/>
</dbReference>
<keyword evidence="4 5" id="KW-0274">FAD</keyword>
<evidence type="ECO:0000256" key="5">
    <source>
        <dbReference type="PIRSR" id="PIRSR000137-2"/>
    </source>
</evidence>
<evidence type="ECO:0000256" key="4">
    <source>
        <dbReference type="ARBA" id="ARBA00022827"/>
    </source>
</evidence>
<gene>
    <name evidence="8" type="ORF">GRAN_2299</name>
</gene>
<evidence type="ECO:0000256" key="2">
    <source>
        <dbReference type="ARBA" id="ARBA00010790"/>
    </source>
</evidence>
<dbReference type="EMBL" id="RDSM01000002">
    <property type="protein sequence ID" value="RXH55442.1"/>
    <property type="molecule type" value="Genomic_DNA"/>
</dbReference>
<dbReference type="SUPFAM" id="SSF54373">
    <property type="entry name" value="FAD-linked reductases, C-terminal domain"/>
    <property type="match status" value="1"/>
</dbReference>
<dbReference type="RefSeq" id="WP_128913101.1">
    <property type="nucleotide sequence ID" value="NZ_RDSM01000002.1"/>
</dbReference>
<evidence type="ECO:0000313" key="9">
    <source>
        <dbReference type="Proteomes" id="UP000289437"/>
    </source>
</evidence>
<dbReference type="InterPro" id="IPR036188">
    <property type="entry name" value="FAD/NAD-bd_sf"/>
</dbReference>
<comment type="similarity">
    <text evidence="2">Belongs to the GMC oxidoreductase family.</text>
</comment>
<dbReference type="PANTHER" id="PTHR11552:SF147">
    <property type="entry name" value="CHOLINE DEHYDROGENASE, MITOCHONDRIAL"/>
    <property type="match status" value="1"/>
</dbReference>